<dbReference type="AlphaFoldDB" id="A0AA88UMU1"/>
<accession>A0AA88UMU1</accession>
<dbReference type="EMBL" id="JAVXUO010000930">
    <property type="protein sequence ID" value="KAK2987886.1"/>
    <property type="molecule type" value="Genomic_DNA"/>
</dbReference>
<evidence type="ECO:0000313" key="2">
    <source>
        <dbReference type="Proteomes" id="UP001187471"/>
    </source>
</evidence>
<name>A0AA88UMU1_9ASTE</name>
<sequence length="140" mass="16083">MVSEHEICDDKYKPRMSSKKAHQGRKEEQWTSIFSWPVTVIGLQGCKKVDCPPQCTCGCFIGTGLKPGKPYTHSFDLEHGRLHISQSLLSQFVEWPTSQKRLTEYIETVPEQILNQRMRIVEVFLQLQDGRGISCVCRKV</sequence>
<proteinExistence type="predicted"/>
<protein>
    <submittedName>
        <fullName evidence="1">Uncharacterized protein</fullName>
    </submittedName>
</protein>
<keyword evidence="2" id="KW-1185">Reference proteome</keyword>
<organism evidence="1 2">
    <name type="scientific">Escallonia rubra</name>
    <dbReference type="NCBI Taxonomy" id="112253"/>
    <lineage>
        <taxon>Eukaryota</taxon>
        <taxon>Viridiplantae</taxon>
        <taxon>Streptophyta</taxon>
        <taxon>Embryophyta</taxon>
        <taxon>Tracheophyta</taxon>
        <taxon>Spermatophyta</taxon>
        <taxon>Magnoliopsida</taxon>
        <taxon>eudicotyledons</taxon>
        <taxon>Gunneridae</taxon>
        <taxon>Pentapetalae</taxon>
        <taxon>asterids</taxon>
        <taxon>campanulids</taxon>
        <taxon>Escalloniales</taxon>
        <taxon>Escalloniaceae</taxon>
        <taxon>Escallonia</taxon>
    </lineage>
</organism>
<reference evidence="1" key="1">
    <citation type="submission" date="2022-12" db="EMBL/GenBank/DDBJ databases">
        <title>Draft genome assemblies for two species of Escallonia (Escalloniales).</title>
        <authorList>
            <person name="Chanderbali A."/>
            <person name="Dervinis C."/>
            <person name="Anghel I."/>
            <person name="Soltis D."/>
            <person name="Soltis P."/>
            <person name="Zapata F."/>
        </authorList>
    </citation>
    <scope>NUCLEOTIDE SEQUENCE</scope>
    <source>
        <strain evidence="1">UCBG92.1500</strain>
        <tissue evidence="1">Leaf</tissue>
    </source>
</reference>
<comment type="caution">
    <text evidence="1">The sequence shown here is derived from an EMBL/GenBank/DDBJ whole genome shotgun (WGS) entry which is preliminary data.</text>
</comment>
<evidence type="ECO:0000313" key="1">
    <source>
        <dbReference type="EMBL" id="KAK2987886.1"/>
    </source>
</evidence>
<dbReference type="Proteomes" id="UP001187471">
    <property type="component" value="Unassembled WGS sequence"/>
</dbReference>
<gene>
    <name evidence="1" type="ORF">RJ640_027529</name>
</gene>